<dbReference type="Gene3D" id="3.10.50.10">
    <property type="match status" value="1"/>
</dbReference>
<dbReference type="SUPFAM" id="SSF51445">
    <property type="entry name" value="(Trans)glycosidases"/>
    <property type="match status" value="1"/>
</dbReference>
<gene>
    <name evidence="3" type="ORF">M4V62_05400</name>
</gene>
<dbReference type="InterPro" id="IPR029070">
    <property type="entry name" value="Chitinase_insertion_sf"/>
</dbReference>
<evidence type="ECO:0000259" key="2">
    <source>
        <dbReference type="PROSITE" id="PS51910"/>
    </source>
</evidence>
<accession>A0ABY4PLB5</accession>
<dbReference type="EMBL" id="CP097289">
    <property type="protein sequence ID" value="UQT54578.1"/>
    <property type="molecule type" value="Genomic_DNA"/>
</dbReference>
<dbReference type="PANTHER" id="PTHR46066:SF2">
    <property type="entry name" value="CHITINASE DOMAIN-CONTAINING PROTEIN 1"/>
    <property type="match status" value="1"/>
</dbReference>
<dbReference type="SMART" id="SM00636">
    <property type="entry name" value="Glyco_18"/>
    <property type="match status" value="1"/>
</dbReference>
<dbReference type="GO" id="GO:0016787">
    <property type="term" value="F:hydrolase activity"/>
    <property type="evidence" value="ECO:0007669"/>
    <property type="project" value="UniProtKB-KW"/>
</dbReference>
<proteinExistence type="predicted"/>
<reference evidence="3 4" key="1">
    <citation type="submission" date="2022-05" db="EMBL/GenBank/DDBJ databases">
        <authorList>
            <person name="Zhou X."/>
            <person name="Li K."/>
            <person name="Man Y."/>
        </authorList>
    </citation>
    <scope>NUCLEOTIDE SEQUENCE [LARGE SCALE GENOMIC DNA]</scope>
    <source>
        <strain evidence="3 4">MS405</strain>
    </source>
</reference>
<dbReference type="Pfam" id="PF00704">
    <property type="entry name" value="Glyco_hydro_18"/>
    <property type="match status" value="1"/>
</dbReference>
<keyword evidence="4" id="KW-1185">Reference proteome</keyword>
<feature type="signal peptide" evidence="1">
    <location>
        <begin position="1"/>
        <end position="24"/>
    </location>
</feature>
<dbReference type="RefSeq" id="WP_249586071.1">
    <property type="nucleotide sequence ID" value="NZ_BAAAQL010000002.1"/>
</dbReference>
<dbReference type="Proteomes" id="UP000829992">
    <property type="component" value="Chromosome"/>
</dbReference>
<evidence type="ECO:0000313" key="4">
    <source>
        <dbReference type="Proteomes" id="UP000829992"/>
    </source>
</evidence>
<organism evidence="3 4">
    <name type="scientific">Streptomyces durmitorensis</name>
    <dbReference type="NCBI Taxonomy" id="319947"/>
    <lineage>
        <taxon>Bacteria</taxon>
        <taxon>Bacillati</taxon>
        <taxon>Actinomycetota</taxon>
        <taxon>Actinomycetes</taxon>
        <taxon>Kitasatosporales</taxon>
        <taxon>Streptomycetaceae</taxon>
        <taxon>Streptomyces</taxon>
    </lineage>
</organism>
<dbReference type="PROSITE" id="PS51910">
    <property type="entry name" value="GH18_2"/>
    <property type="match status" value="1"/>
</dbReference>
<sequence length="353" mass="38942">MAPRRHLSRARVTAVLALCGTALAPTLPQPTDRSAPPPRTVSGWLPYWDQEAAYQDALRHADQLHTVSPFWYEAKTAGSVAGHTGAGSRRVIDGLHKAGIKVVPTVMERMRPGALAAVVTDKARRAEHIEALLRVVRSRSYDGIDLDYESIAPTGDSAYKKVGAGYATMVTDLCARLRALRKSCVITVSPKTRISGRVWDYRRLGAAADRLRIMAYDQHWAEGSPGPLSSPAWYEEILRNATAEVPAAKLEMGLPGYGWDWTVGSGARAKHVTWKEAEALRRRVGAPYRIDPESSTPHFTYNEGGKRRTVWYQDARGTAAHLPVLRKYGVRHTVLWAIGFEDPALWGTLAKNS</sequence>
<dbReference type="Gene3D" id="3.20.20.80">
    <property type="entry name" value="Glycosidases"/>
    <property type="match status" value="1"/>
</dbReference>
<feature type="domain" description="GH18" evidence="2">
    <location>
        <begin position="42"/>
        <end position="353"/>
    </location>
</feature>
<dbReference type="InterPro" id="IPR017853">
    <property type="entry name" value="GH"/>
</dbReference>
<dbReference type="InterPro" id="IPR001223">
    <property type="entry name" value="Glyco_hydro18_cat"/>
</dbReference>
<dbReference type="InterPro" id="IPR011583">
    <property type="entry name" value="Chitinase_II/V-like_cat"/>
</dbReference>
<protein>
    <submittedName>
        <fullName evidence="3">Glycosyl hydrolase family 18 protein</fullName>
    </submittedName>
</protein>
<evidence type="ECO:0000313" key="3">
    <source>
        <dbReference type="EMBL" id="UQT54578.1"/>
    </source>
</evidence>
<keyword evidence="1" id="KW-0732">Signal</keyword>
<feature type="chain" id="PRO_5046368190" evidence="1">
    <location>
        <begin position="25"/>
        <end position="353"/>
    </location>
</feature>
<keyword evidence="3" id="KW-0378">Hydrolase</keyword>
<dbReference type="PANTHER" id="PTHR46066">
    <property type="entry name" value="CHITINASE DOMAIN-CONTAINING PROTEIN 1 FAMILY MEMBER"/>
    <property type="match status" value="1"/>
</dbReference>
<evidence type="ECO:0000256" key="1">
    <source>
        <dbReference type="SAM" id="SignalP"/>
    </source>
</evidence>
<name>A0ABY4PLB5_9ACTN</name>